<name>A0AAV9XSC8_9PEZI</name>
<gene>
    <name evidence="1" type="ORF">TWF694_001573</name>
</gene>
<sequence>MTNAEKGKSICAFAGDIKRFVLQNQYIIGKAPLQTYYSALVFAPKRSVIMYMFKPEDRIE</sequence>
<organism evidence="1 2">
    <name type="scientific">Orbilia ellipsospora</name>
    <dbReference type="NCBI Taxonomy" id="2528407"/>
    <lineage>
        <taxon>Eukaryota</taxon>
        <taxon>Fungi</taxon>
        <taxon>Dikarya</taxon>
        <taxon>Ascomycota</taxon>
        <taxon>Pezizomycotina</taxon>
        <taxon>Orbiliomycetes</taxon>
        <taxon>Orbiliales</taxon>
        <taxon>Orbiliaceae</taxon>
        <taxon>Orbilia</taxon>
    </lineage>
</organism>
<comment type="caution">
    <text evidence="1">The sequence shown here is derived from an EMBL/GenBank/DDBJ whole genome shotgun (WGS) entry which is preliminary data.</text>
</comment>
<dbReference type="AlphaFoldDB" id="A0AAV9XSC8"/>
<proteinExistence type="predicted"/>
<dbReference type="Proteomes" id="UP001365542">
    <property type="component" value="Unassembled WGS sequence"/>
</dbReference>
<keyword evidence="2" id="KW-1185">Reference proteome</keyword>
<evidence type="ECO:0000313" key="1">
    <source>
        <dbReference type="EMBL" id="KAK6544894.1"/>
    </source>
</evidence>
<accession>A0AAV9XSC8</accession>
<protein>
    <submittedName>
        <fullName evidence="1">Uncharacterized protein</fullName>
    </submittedName>
</protein>
<reference evidence="1 2" key="1">
    <citation type="submission" date="2019-10" db="EMBL/GenBank/DDBJ databases">
        <authorList>
            <person name="Palmer J.M."/>
        </authorList>
    </citation>
    <scope>NUCLEOTIDE SEQUENCE [LARGE SCALE GENOMIC DNA]</scope>
    <source>
        <strain evidence="1 2">TWF694</strain>
    </source>
</reference>
<evidence type="ECO:0000313" key="2">
    <source>
        <dbReference type="Proteomes" id="UP001365542"/>
    </source>
</evidence>
<dbReference type="EMBL" id="JAVHJO010000001">
    <property type="protein sequence ID" value="KAK6544894.1"/>
    <property type="molecule type" value="Genomic_DNA"/>
</dbReference>